<evidence type="ECO:0000256" key="1">
    <source>
        <dbReference type="ARBA" id="ARBA00004571"/>
    </source>
</evidence>
<dbReference type="InterPro" id="IPR012910">
    <property type="entry name" value="Plug_dom"/>
</dbReference>
<keyword evidence="9" id="KW-0406">Ion transport</keyword>
<keyword evidence="6 14" id="KW-0812">Transmembrane</keyword>
<feature type="signal peptide" evidence="17">
    <location>
        <begin position="1"/>
        <end position="25"/>
    </location>
</feature>
<dbReference type="Pfam" id="PF07715">
    <property type="entry name" value="Plug"/>
    <property type="match status" value="1"/>
</dbReference>
<dbReference type="Pfam" id="PF00593">
    <property type="entry name" value="TonB_dep_Rec_b-barrel"/>
    <property type="match status" value="1"/>
</dbReference>
<dbReference type="PANTHER" id="PTHR32552">
    <property type="entry name" value="FERRICHROME IRON RECEPTOR-RELATED"/>
    <property type="match status" value="1"/>
</dbReference>
<organism evidence="20 21">
    <name type="scientific">Duganella zoogloeoides</name>
    <dbReference type="NCBI Taxonomy" id="75659"/>
    <lineage>
        <taxon>Bacteria</taxon>
        <taxon>Pseudomonadati</taxon>
        <taxon>Pseudomonadota</taxon>
        <taxon>Betaproteobacteria</taxon>
        <taxon>Burkholderiales</taxon>
        <taxon>Oxalobacteraceae</taxon>
        <taxon>Telluria group</taxon>
        <taxon>Duganella</taxon>
    </lineage>
</organism>
<dbReference type="InterPro" id="IPR039426">
    <property type="entry name" value="TonB-dep_rcpt-like"/>
</dbReference>
<dbReference type="Gene3D" id="2.40.170.20">
    <property type="entry name" value="TonB-dependent receptor, beta-barrel domain"/>
    <property type="match status" value="1"/>
</dbReference>
<dbReference type="GeneID" id="43165816"/>
<feature type="domain" description="TonB-dependent receptor plug" evidence="19">
    <location>
        <begin position="79"/>
        <end position="175"/>
    </location>
</feature>
<keyword evidence="4 14" id="KW-1134">Transmembrane beta strand</keyword>
<dbReference type="InterPro" id="IPR010917">
    <property type="entry name" value="TonB_rcpt_CS"/>
</dbReference>
<keyword evidence="8" id="KW-0408">Iron</keyword>
<evidence type="ECO:0000256" key="13">
    <source>
        <dbReference type="ARBA" id="ARBA00023237"/>
    </source>
</evidence>
<dbReference type="Proteomes" id="UP001326110">
    <property type="component" value="Chromosome"/>
</dbReference>
<evidence type="ECO:0000256" key="2">
    <source>
        <dbReference type="ARBA" id="ARBA00009810"/>
    </source>
</evidence>
<feature type="short sequence motif" description="TonB C-terminal box" evidence="15">
    <location>
        <begin position="709"/>
        <end position="726"/>
    </location>
</feature>
<evidence type="ECO:0000259" key="18">
    <source>
        <dbReference type="Pfam" id="PF00593"/>
    </source>
</evidence>
<evidence type="ECO:0000313" key="20">
    <source>
        <dbReference type="EMBL" id="WQH02194.1"/>
    </source>
</evidence>
<comment type="subcellular location">
    <subcellularLocation>
        <location evidence="1 14">Cell outer membrane</location>
        <topology evidence="1 14">Multi-pass membrane protein</topology>
    </subcellularLocation>
</comment>
<evidence type="ECO:0000256" key="8">
    <source>
        <dbReference type="ARBA" id="ARBA00023004"/>
    </source>
</evidence>
<gene>
    <name evidence="20" type="ORF">SR858_13970</name>
</gene>
<keyword evidence="11 14" id="KW-0472">Membrane</keyword>
<proteinExistence type="inferred from homology"/>
<evidence type="ECO:0000313" key="21">
    <source>
        <dbReference type="Proteomes" id="UP001326110"/>
    </source>
</evidence>
<accession>A0ABZ0XS00</accession>
<keyword evidence="5" id="KW-0410">Iron transport</keyword>
<feature type="chain" id="PRO_5046527684" evidence="17">
    <location>
        <begin position="26"/>
        <end position="726"/>
    </location>
</feature>
<dbReference type="NCBIfam" id="TIGR01783">
    <property type="entry name" value="TonB-siderophor"/>
    <property type="match status" value="1"/>
</dbReference>
<reference evidence="20 21" key="1">
    <citation type="submission" date="2023-11" db="EMBL/GenBank/DDBJ databases">
        <title>MicrobeMod: A computational toolkit for identifying prokaryotic methylation and restriction-modification with nanopore sequencing.</title>
        <authorList>
            <person name="Crits-Christoph A."/>
            <person name="Kang S.C."/>
            <person name="Lee H."/>
            <person name="Ostrov N."/>
        </authorList>
    </citation>
    <scope>NUCLEOTIDE SEQUENCE [LARGE SCALE GENOMIC DNA]</scope>
    <source>
        <strain evidence="20 21">ATCC 25935</strain>
    </source>
</reference>
<evidence type="ECO:0000256" key="14">
    <source>
        <dbReference type="PROSITE-ProRule" id="PRU01360"/>
    </source>
</evidence>
<feature type="domain" description="TonB-dependent receptor-like beta-barrel" evidence="18">
    <location>
        <begin position="254"/>
        <end position="692"/>
    </location>
</feature>
<dbReference type="PROSITE" id="PS52016">
    <property type="entry name" value="TONB_DEPENDENT_REC_3"/>
    <property type="match status" value="1"/>
</dbReference>
<keyword evidence="12 20" id="KW-0675">Receptor</keyword>
<keyword evidence="3 14" id="KW-0813">Transport</keyword>
<keyword evidence="7 17" id="KW-0732">Signal</keyword>
<evidence type="ECO:0000256" key="3">
    <source>
        <dbReference type="ARBA" id="ARBA00022448"/>
    </source>
</evidence>
<dbReference type="EMBL" id="CP140152">
    <property type="protein sequence ID" value="WQH02194.1"/>
    <property type="molecule type" value="Genomic_DNA"/>
</dbReference>
<dbReference type="InterPro" id="IPR000531">
    <property type="entry name" value="Beta-barrel_TonB"/>
</dbReference>
<dbReference type="RefSeq" id="WP_019924260.1">
    <property type="nucleotide sequence ID" value="NZ_CP140152.1"/>
</dbReference>
<protein>
    <submittedName>
        <fullName evidence="20">TonB-dependent receptor</fullName>
    </submittedName>
</protein>
<evidence type="ECO:0000256" key="10">
    <source>
        <dbReference type="ARBA" id="ARBA00023077"/>
    </source>
</evidence>
<dbReference type="InterPro" id="IPR037066">
    <property type="entry name" value="Plug_dom_sf"/>
</dbReference>
<keyword evidence="21" id="KW-1185">Reference proteome</keyword>
<evidence type="ECO:0000256" key="6">
    <source>
        <dbReference type="ARBA" id="ARBA00022692"/>
    </source>
</evidence>
<dbReference type="PROSITE" id="PS01156">
    <property type="entry name" value="TONB_DEPENDENT_REC_2"/>
    <property type="match status" value="1"/>
</dbReference>
<evidence type="ECO:0000259" key="19">
    <source>
        <dbReference type="Pfam" id="PF07715"/>
    </source>
</evidence>
<evidence type="ECO:0000256" key="15">
    <source>
        <dbReference type="PROSITE-ProRule" id="PRU10144"/>
    </source>
</evidence>
<evidence type="ECO:0000256" key="12">
    <source>
        <dbReference type="ARBA" id="ARBA00023170"/>
    </source>
</evidence>
<evidence type="ECO:0000256" key="4">
    <source>
        <dbReference type="ARBA" id="ARBA00022452"/>
    </source>
</evidence>
<evidence type="ECO:0000256" key="9">
    <source>
        <dbReference type="ARBA" id="ARBA00023065"/>
    </source>
</evidence>
<name>A0ABZ0XS00_9BURK</name>
<dbReference type="CDD" id="cd01347">
    <property type="entry name" value="ligand_gated_channel"/>
    <property type="match status" value="1"/>
</dbReference>
<evidence type="ECO:0000256" key="17">
    <source>
        <dbReference type="SAM" id="SignalP"/>
    </source>
</evidence>
<evidence type="ECO:0000256" key="7">
    <source>
        <dbReference type="ARBA" id="ARBA00022729"/>
    </source>
</evidence>
<keyword evidence="10 16" id="KW-0798">TonB box</keyword>
<dbReference type="InterPro" id="IPR010105">
    <property type="entry name" value="TonB_sidphr_rcpt"/>
</dbReference>
<evidence type="ECO:0000256" key="11">
    <source>
        <dbReference type="ARBA" id="ARBA00023136"/>
    </source>
</evidence>
<dbReference type="InterPro" id="IPR036942">
    <property type="entry name" value="Beta-barrel_TonB_sf"/>
</dbReference>
<comment type="similarity">
    <text evidence="2 14 16">Belongs to the TonB-dependent receptor family.</text>
</comment>
<dbReference type="SUPFAM" id="SSF56935">
    <property type="entry name" value="Porins"/>
    <property type="match status" value="1"/>
</dbReference>
<dbReference type="Gene3D" id="2.170.130.10">
    <property type="entry name" value="TonB-dependent receptor, plug domain"/>
    <property type="match status" value="1"/>
</dbReference>
<keyword evidence="13 14" id="KW-0998">Cell outer membrane</keyword>
<dbReference type="PANTHER" id="PTHR32552:SF82">
    <property type="entry name" value="FCUA PROTEIN"/>
    <property type="match status" value="1"/>
</dbReference>
<evidence type="ECO:0000256" key="5">
    <source>
        <dbReference type="ARBA" id="ARBA00022496"/>
    </source>
</evidence>
<sequence>MHNSTFKMSPLAFAAVLMTTAAAQAQSGAAPAAAEPETLQTVTITASADASKDGLSKQYAGGQVARGGRMGILGNVDMMSAPFNSTNYTSQFVADQQASSIGDVLAADPGVRVSRGFGNFQESYVIHGFELASDDVGYNGLYGILPRQYVSPELLERVEVFKGASSFLNGAAPGGSGLGGAINLVPKRAGNAPLTQLTAGIASGGNGYGAVDIGRRFGENQQFGVRVNAAKRKGETSVDNQRSEVSLFTVGLDYRAGNLRVSADLGYQDFDLTAPRPSVTVGGTAVPAAPDASKNFAQPWSFSKERDTFGTVRAEYDLNQNITAWAAFGGRAGVESNSLANLTSSSADGAASFYRFDNAGKRTTRTGETGVRGKLATGAVTHTLVASASGFWLDSRNAYGFGGFGLGNTNLNAPTTTYIPTSALAYGNDIDDPRTTQKSILSSYAIADTLGFNGDTVLVTIGARRQTIKDQGYAYNTGLATDTHYDESATTPVAAVVYKVRSDLSLYANYSEGLVQGGIVGSDYSNRGAVLSPYKTKQKEIGVKYDSGKLGMTAALYTAAKPIGTGELNGVYALGGEQRNRGLDLSVFGVPTQGLRLLGGLSLLDAEQRGTAFSGKDALGAPKTQLNLGTEWDVPGAPGLALTARAVYTSKQYINPANTLEIGAWTRFDLGARYLTRIADRDVTFRARVDNVADRNYWASAVTSFDSGALVLAAPRSFTVSATVDF</sequence>
<evidence type="ECO:0000256" key="16">
    <source>
        <dbReference type="RuleBase" id="RU003357"/>
    </source>
</evidence>